<dbReference type="Gene3D" id="3.90.245.10">
    <property type="entry name" value="Ribonucleoside hydrolase-like"/>
    <property type="match status" value="1"/>
</dbReference>
<dbReference type="EMBL" id="JAWJYN010000001">
    <property type="protein sequence ID" value="MDZ8161173.1"/>
    <property type="molecule type" value="Genomic_DNA"/>
</dbReference>
<evidence type="ECO:0000259" key="3">
    <source>
        <dbReference type="Pfam" id="PF01156"/>
    </source>
</evidence>
<evidence type="ECO:0000313" key="4">
    <source>
        <dbReference type="EMBL" id="MDZ8161173.1"/>
    </source>
</evidence>
<comment type="caution">
    <text evidence="4">The sequence shown here is derived from an EMBL/GenBank/DDBJ whole genome shotgun (WGS) entry which is preliminary data.</text>
</comment>
<accession>A0ABU5N520</accession>
<evidence type="ECO:0000256" key="2">
    <source>
        <dbReference type="ARBA" id="ARBA00023295"/>
    </source>
</evidence>
<keyword evidence="1 4" id="KW-0378">Hydrolase</keyword>
<keyword evidence="5" id="KW-1185">Reference proteome</keyword>
<sequence length="319" mass="32291">MNASPASPLPVILDVDTGIDDALALLLAATHPSLAVKAVTCAAGNVSLAQVVENTLGVLDVAGRDDIPVAAGAEGPLVGRPRDASHVHGANGLADITLPAHGGTPVDEHAVELLRRTLDEAVEPVTIIALAPLTNIALLLRMYPAVRPKIARIVFMGGAIGTGNVTAVAEFNVWHDPEAAAVVLDSGVPTLMYGLEPFYAATCDDTAIRALTSSAQPAARLAGRLLAYLTAGRGEEGRVRAGDAPLGDAGTVCAVIDPGALTVVAANVGVALAPGNTRGQTIVDMRHTSPGAPGTPVSTGVVTAVDTARYRDLFVGALS</sequence>
<protein>
    <submittedName>
        <fullName evidence="4">Nucleoside hydrolase</fullName>
    </submittedName>
</protein>
<organism evidence="4 5">
    <name type="scientific">Microbacterium aquimaris</name>
    <dbReference type="NCBI Taxonomy" id="459816"/>
    <lineage>
        <taxon>Bacteria</taxon>
        <taxon>Bacillati</taxon>
        <taxon>Actinomycetota</taxon>
        <taxon>Actinomycetes</taxon>
        <taxon>Micrococcales</taxon>
        <taxon>Microbacteriaceae</taxon>
        <taxon>Microbacterium</taxon>
    </lineage>
</organism>
<reference evidence="4 5" key="1">
    <citation type="submission" date="2023-10" db="EMBL/GenBank/DDBJ databases">
        <title>Microbacterium xanthum sp. nov., isolated from seaweed.</title>
        <authorList>
            <person name="Lee S.D."/>
        </authorList>
    </citation>
    <scope>NUCLEOTIDE SEQUENCE [LARGE SCALE GENOMIC DNA]</scope>
    <source>
        <strain evidence="4 5">KCTC 19124</strain>
    </source>
</reference>
<evidence type="ECO:0000256" key="1">
    <source>
        <dbReference type="ARBA" id="ARBA00022801"/>
    </source>
</evidence>
<evidence type="ECO:0000313" key="5">
    <source>
        <dbReference type="Proteomes" id="UP001291912"/>
    </source>
</evidence>
<dbReference type="PANTHER" id="PTHR12304:SF4">
    <property type="entry name" value="URIDINE NUCLEOSIDASE"/>
    <property type="match status" value="1"/>
</dbReference>
<dbReference type="InterPro" id="IPR036452">
    <property type="entry name" value="Ribo_hydro-like"/>
</dbReference>
<keyword evidence="2" id="KW-0326">Glycosidase</keyword>
<name>A0ABU5N520_9MICO</name>
<dbReference type="InterPro" id="IPR023186">
    <property type="entry name" value="IUNH"/>
</dbReference>
<dbReference type="Pfam" id="PF01156">
    <property type="entry name" value="IU_nuc_hydro"/>
    <property type="match status" value="1"/>
</dbReference>
<gene>
    <name evidence="4" type="ORF">R2Q92_04940</name>
</gene>
<dbReference type="RefSeq" id="WP_194423816.1">
    <property type="nucleotide sequence ID" value="NZ_BAAAPT010000001.1"/>
</dbReference>
<proteinExistence type="predicted"/>
<dbReference type="GO" id="GO:0016787">
    <property type="term" value="F:hydrolase activity"/>
    <property type="evidence" value="ECO:0007669"/>
    <property type="project" value="UniProtKB-KW"/>
</dbReference>
<feature type="domain" description="Inosine/uridine-preferring nucleoside hydrolase" evidence="3">
    <location>
        <begin position="11"/>
        <end position="311"/>
    </location>
</feature>
<dbReference type="InterPro" id="IPR001910">
    <property type="entry name" value="Inosine/uridine_hydrolase_dom"/>
</dbReference>
<dbReference type="PANTHER" id="PTHR12304">
    <property type="entry name" value="INOSINE-URIDINE PREFERRING NUCLEOSIDE HYDROLASE"/>
    <property type="match status" value="1"/>
</dbReference>
<dbReference type="Proteomes" id="UP001291912">
    <property type="component" value="Unassembled WGS sequence"/>
</dbReference>
<dbReference type="SUPFAM" id="SSF53590">
    <property type="entry name" value="Nucleoside hydrolase"/>
    <property type="match status" value="1"/>
</dbReference>